<feature type="region of interest" description="Disordered" evidence="1">
    <location>
        <begin position="1"/>
        <end position="52"/>
    </location>
</feature>
<dbReference type="Proteomes" id="UP000604046">
    <property type="component" value="Unassembled WGS sequence"/>
</dbReference>
<dbReference type="OrthoDB" id="435659at2759"/>
<feature type="compositionally biased region" description="Acidic residues" evidence="1">
    <location>
        <begin position="13"/>
        <end position="24"/>
    </location>
</feature>
<dbReference type="AlphaFoldDB" id="A0A812JBA8"/>
<sequence>MASDRKAAKDNSLDEGDLDGDDEAPAIGDLSETLKQVKDETETELAATQVAEEKSRKNFAELTKTLEEEVATRQAAVDEVKAAISTSEEAAGKAKSDLLSVN</sequence>
<evidence type="ECO:0000313" key="2">
    <source>
        <dbReference type="EMBL" id="CAE7200390.1"/>
    </source>
</evidence>
<feature type="non-terminal residue" evidence="2">
    <location>
        <position position="1"/>
    </location>
</feature>
<name>A0A812JBA8_9DINO</name>
<evidence type="ECO:0000256" key="1">
    <source>
        <dbReference type="SAM" id="MobiDB-lite"/>
    </source>
</evidence>
<proteinExistence type="predicted"/>
<evidence type="ECO:0000313" key="3">
    <source>
        <dbReference type="Proteomes" id="UP000604046"/>
    </source>
</evidence>
<accession>A0A812JBA8</accession>
<reference evidence="2" key="1">
    <citation type="submission" date="2021-02" db="EMBL/GenBank/DDBJ databases">
        <authorList>
            <person name="Dougan E. K."/>
            <person name="Rhodes N."/>
            <person name="Thang M."/>
            <person name="Chan C."/>
        </authorList>
    </citation>
    <scope>NUCLEOTIDE SEQUENCE</scope>
</reference>
<protein>
    <submittedName>
        <fullName evidence="2">Uncharacterized protein</fullName>
    </submittedName>
</protein>
<feature type="compositionally biased region" description="Basic and acidic residues" evidence="1">
    <location>
        <begin position="1"/>
        <end position="12"/>
    </location>
</feature>
<comment type="caution">
    <text evidence="2">The sequence shown here is derived from an EMBL/GenBank/DDBJ whole genome shotgun (WGS) entry which is preliminary data.</text>
</comment>
<gene>
    <name evidence="2" type="ORF">SNAT2548_LOCUS5946</name>
</gene>
<organism evidence="2 3">
    <name type="scientific">Symbiodinium natans</name>
    <dbReference type="NCBI Taxonomy" id="878477"/>
    <lineage>
        <taxon>Eukaryota</taxon>
        <taxon>Sar</taxon>
        <taxon>Alveolata</taxon>
        <taxon>Dinophyceae</taxon>
        <taxon>Suessiales</taxon>
        <taxon>Symbiodiniaceae</taxon>
        <taxon>Symbiodinium</taxon>
    </lineage>
</organism>
<keyword evidence="3" id="KW-1185">Reference proteome</keyword>
<dbReference type="EMBL" id="CAJNDS010000386">
    <property type="protein sequence ID" value="CAE7200390.1"/>
    <property type="molecule type" value="Genomic_DNA"/>
</dbReference>